<feature type="compositionally biased region" description="Low complexity" evidence="1">
    <location>
        <begin position="84"/>
        <end position="100"/>
    </location>
</feature>
<comment type="caution">
    <text evidence="2">The sequence shown here is derived from an EMBL/GenBank/DDBJ whole genome shotgun (WGS) entry which is preliminary data.</text>
</comment>
<accession>W2YZ72</accession>
<dbReference type="EMBL" id="ANIY01002771">
    <property type="protein sequence ID" value="ETP39239.1"/>
    <property type="molecule type" value="Genomic_DNA"/>
</dbReference>
<organism evidence="2 3">
    <name type="scientific">Phytophthora nicotianae P10297</name>
    <dbReference type="NCBI Taxonomy" id="1317064"/>
    <lineage>
        <taxon>Eukaryota</taxon>
        <taxon>Sar</taxon>
        <taxon>Stramenopiles</taxon>
        <taxon>Oomycota</taxon>
        <taxon>Peronosporomycetes</taxon>
        <taxon>Peronosporales</taxon>
        <taxon>Peronosporaceae</taxon>
        <taxon>Phytophthora</taxon>
    </lineage>
</organism>
<name>W2YZ72_PHYNI</name>
<sequence>MGTSCGLVVRLLLVDERPPVVDGVLGLGGDPLGVNGAKYGLAPTCARRSCSSEAADDDADGVGCSPEVDAEAPEPSPRPEGGRSARNWSGSASKSSSSSVFGASMVRFRGCIQCV</sequence>
<evidence type="ECO:0000256" key="1">
    <source>
        <dbReference type="SAM" id="MobiDB-lite"/>
    </source>
</evidence>
<reference evidence="2 3" key="1">
    <citation type="submission" date="2013-11" db="EMBL/GenBank/DDBJ databases">
        <title>The Genome Sequence of Phytophthora parasitica P10297.</title>
        <authorList>
            <consortium name="The Broad Institute Genomics Platform"/>
            <person name="Russ C."/>
            <person name="Tyler B."/>
            <person name="Panabieres F."/>
            <person name="Shan W."/>
            <person name="Tripathy S."/>
            <person name="Grunwald N."/>
            <person name="Machado M."/>
            <person name="Johnson C.S."/>
            <person name="Walker B."/>
            <person name="Young S.K."/>
            <person name="Zeng Q."/>
            <person name="Gargeya S."/>
            <person name="Fitzgerald M."/>
            <person name="Haas B."/>
            <person name="Abouelleil A."/>
            <person name="Allen A.W."/>
            <person name="Alvarado L."/>
            <person name="Arachchi H.M."/>
            <person name="Berlin A.M."/>
            <person name="Chapman S.B."/>
            <person name="Gainer-Dewar J."/>
            <person name="Goldberg J."/>
            <person name="Griggs A."/>
            <person name="Gujja S."/>
            <person name="Hansen M."/>
            <person name="Howarth C."/>
            <person name="Imamovic A."/>
            <person name="Ireland A."/>
            <person name="Larimer J."/>
            <person name="McCowan C."/>
            <person name="Murphy C."/>
            <person name="Pearson M."/>
            <person name="Poon T.W."/>
            <person name="Priest M."/>
            <person name="Roberts A."/>
            <person name="Saif S."/>
            <person name="Shea T."/>
            <person name="Sisk P."/>
            <person name="Sykes S."/>
            <person name="Wortman J."/>
            <person name="Nusbaum C."/>
            <person name="Birren B."/>
        </authorList>
    </citation>
    <scope>NUCLEOTIDE SEQUENCE [LARGE SCALE GENOMIC DNA]</scope>
    <source>
        <strain evidence="2 3">P10297</strain>
    </source>
</reference>
<evidence type="ECO:0000313" key="3">
    <source>
        <dbReference type="Proteomes" id="UP000018948"/>
    </source>
</evidence>
<gene>
    <name evidence="2" type="ORF">F442_13289</name>
</gene>
<protein>
    <submittedName>
        <fullName evidence="2">Uncharacterized protein</fullName>
    </submittedName>
</protein>
<evidence type="ECO:0000313" key="2">
    <source>
        <dbReference type="EMBL" id="ETP39239.1"/>
    </source>
</evidence>
<feature type="region of interest" description="Disordered" evidence="1">
    <location>
        <begin position="54"/>
        <end position="100"/>
    </location>
</feature>
<proteinExistence type="predicted"/>
<dbReference type="AlphaFoldDB" id="W2YZ72"/>
<dbReference type="Proteomes" id="UP000018948">
    <property type="component" value="Unassembled WGS sequence"/>
</dbReference>